<sequence>MSTSDKMINSSFRLLWGILILSIPSSASLSQVHIVYLGHNHGNQQNLTTKFHIKLLSKVFSREDEAKKAMLYSYWHSFSGFAASLNSTQASKMTKMKEVISIFRSKTLKLHTTRSWDFMGLPLFNTETTPMQLEHGDDVVIGIFDTGIWPESESFQPDPTLGPIPSTWRGRCVAGEDFNPATACNRKLVGARYYLAGFEREYGPLNATGSEAEFRSPRDRLGHGTHTASTAAGSPSRNVSYLGNLAAGTARGGAPRARLAVYKVCWFKDLQGRCSDADILAAFDDAIADGVGVISASLGAPPPLMPFFQSSIDIGAFHASQVGVSVVFSAGNDGPETGVVQNVSPWVITVAAGTIDRGFPTMIVLGNNASFVGEGFLDREMKMKLIDSGKLFDDGSCSFEKWNRRRLATGEIVLCFASIGEISSTGAAITILAINGSGMIFTEPMTKETPQDDFLPTIHVNLYEGTKILHYIESSNDPTVQILPSKTTIGHLPAPSVAHFSSRGPSSISPNILKPDITAPGVNILAAWPPISSPTLLPFDKRSINWNFDSGTSMACPHISGIVALIKSVHPNWSPAAIKSALMTTDIVAARGTLKSSDSFDLGAGHVNPLKAIDPGLIHDMETQDYVMFLCSLGYQKSQINKMILPSQMINISCHGNHSDIDLNYPAITISDLRSTMTIRRTVRNVGQANAIYFVSVINPQGVHVMIWPNYLVFSKQRKKITYYVTITPLKSSKGRYDFGEIVWFDGYHHVKTPLIVQINKSKDETVNLATHSST</sequence>
<dbReference type="InterPro" id="IPR000209">
    <property type="entry name" value="Peptidase_S8/S53_dom"/>
</dbReference>
<dbReference type="SUPFAM" id="SSF52743">
    <property type="entry name" value="Subtilisin-like"/>
    <property type="match status" value="1"/>
</dbReference>
<evidence type="ECO:0000256" key="5">
    <source>
        <dbReference type="ARBA" id="ARBA00022825"/>
    </source>
</evidence>
<evidence type="ECO:0000259" key="11">
    <source>
        <dbReference type="Pfam" id="PF05922"/>
    </source>
</evidence>
<feature type="compositionally biased region" description="Polar residues" evidence="8">
    <location>
        <begin position="226"/>
        <end position="235"/>
    </location>
</feature>
<dbReference type="Proteomes" id="UP001552299">
    <property type="component" value="Unassembled WGS sequence"/>
</dbReference>
<evidence type="ECO:0000256" key="2">
    <source>
        <dbReference type="ARBA" id="ARBA00022670"/>
    </source>
</evidence>
<protein>
    <submittedName>
        <fullName evidence="13">Uncharacterized protein</fullName>
    </submittedName>
</protein>
<dbReference type="Pfam" id="PF00082">
    <property type="entry name" value="Peptidase_S8"/>
    <property type="match status" value="1"/>
</dbReference>
<feature type="chain" id="PRO_5044835989" evidence="9">
    <location>
        <begin position="28"/>
        <end position="775"/>
    </location>
</feature>
<keyword evidence="2 7" id="KW-0645">Protease</keyword>
<dbReference type="EMBL" id="JANQDX010000018">
    <property type="protein sequence ID" value="KAL0906990.1"/>
    <property type="molecule type" value="Genomic_DNA"/>
</dbReference>
<dbReference type="PROSITE" id="PS51892">
    <property type="entry name" value="SUBTILASE"/>
    <property type="match status" value="1"/>
</dbReference>
<keyword evidence="3 9" id="KW-0732">Signal</keyword>
<dbReference type="Gene3D" id="3.50.30.30">
    <property type="match status" value="1"/>
</dbReference>
<dbReference type="PRINTS" id="PR00723">
    <property type="entry name" value="SUBTILISIN"/>
</dbReference>
<dbReference type="PROSITE" id="PS00138">
    <property type="entry name" value="SUBTILASE_SER"/>
    <property type="match status" value="1"/>
</dbReference>
<dbReference type="InterPro" id="IPR037045">
    <property type="entry name" value="S8pro/Inhibitor_I9_sf"/>
</dbReference>
<dbReference type="InterPro" id="IPR041469">
    <property type="entry name" value="Subtilisin-like_FN3"/>
</dbReference>
<evidence type="ECO:0000256" key="4">
    <source>
        <dbReference type="ARBA" id="ARBA00022801"/>
    </source>
</evidence>
<comment type="similarity">
    <text evidence="1 7">Belongs to the peptidase S8 family.</text>
</comment>
<feature type="active site" description="Charge relay system" evidence="6 7">
    <location>
        <position position="145"/>
    </location>
</feature>
<evidence type="ECO:0000256" key="8">
    <source>
        <dbReference type="SAM" id="MobiDB-lite"/>
    </source>
</evidence>
<feature type="signal peptide" evidence="9">
    <location>
        <begin position="1"/>
        <end position="27"/>
    </location>
</feature>
<dbReference type="Gene3D" id="2.60.40.2310">
    <property type="match status" value="1"/>
</dbReference>
<keyword evidence="14" id="KW-1185">Reference proteome</keyword>
<evidence type="ECO:0000256" key="3">
    <source>
        <dbReference type="ARBA" id="ARBA00022729"/>
    </source>
</evidence>
<evidence type="ECO:0000259" key="10">
    <source>
        <dbReference type="Pfam" id="PF00082"/>
    </source>
</evidence>
<proteinExistence type="inferred from homology"/>
<feature type="domain" description="Inhibitor I9" evidence="11">
    <location>
        <begin position="32"/>
        <end position="111"/>
    </location>
</feature>
<dbReference type="InterPro" id="IPR045051">
    <property type="entry name" value="SBT"/>
</dbReference>
<dbReference type="FunFam" id="3.40.50.200:FF:000006">
    <property type="entry name" value="Subtilisin-like protease SBT1.5"/>
    <property type="match status" value="1"/>
</dbReference>
<feature type="region of interest" description="Disordered" evidence="8">
    <location>
        <begin position="209"/>
        <end position="235"/>
    </location>
</feature>
<dbReference type="CDD" id="cd04852">
    <property type="entry name" value="Peptidases_S8_3"/>
    <property type="match status" value="1"/>
</dbReference>
<dbReference type="Gene3D" id="3.40.50.200">
    <property type="entry name" value="Peptidase S8/S53 domain"/>
    <property type="match status" value="1"/>
</dbReference>
<reference evidence="13 14" key="1">
    <citation type="journal article" date="2024" name="Plant Biotechnol. J.">
        <title>Dendrobium thyrsiflorum genome and its molecular insights into genes involved in important horticultural traits.</title>
        <authorList>
            <person name="Chen B."/>
            <person name="Wang J.Y."/>
            <person name="Zheng P.J."/>
            <person name="Li K.L."/>
            <person name="Liang Y.M."/>
            <person name="Chen X.F."/>
            <person name="Zhang C."/>
            <person name="Zhao X."/>
            <person name="He X."/>
            <person name="Zhang G.Q."/>
            <person name="Liu Z.J."/>
            <person name="Xu Q."/>
        </authorList>
    </citation>
    <scope>NUCLEOTIDE SEQUENCE [LARGE SCALE GENOMIC DNA]</scope>
    <source>
        <strain evidence="13">GZMU011</strain>
    </source>
</reference>
<evidence type="ECO:0000256" key="7">
    <source>
        <dbReference type="PROSITE-ProRule" id="PRU01240"/>
    </source>
</evidence>
<evidence type="ECO:0000313" key="13">
    <source>
        <dbReference type="EMBL" id="KAL0906990.1"/>
    </source>
</evidence>
<feature type="active site" description="Charge relay system" evidence="6 7">
    <location>
        <position position="553"/>
    </location>
</feature>
<dbReference type="InterPro" id="IPR036852">
    <property type="entry name" value="Peptidase_S8/S53_dom_sf"/>
</dbReference>
<dbReference type="InterPro" id="IPR034197">
    <property type="entry name" value="Peptidases_S8_3"/>
</dbReference>
<dbReference type="FunFam" id="3.30.70.80:FF:000002">
    <property type="entry name" value="Subtilisin-like protease SBT5.3"/>
    <property type="match status" value="1"/>
</dbReference>
<dbReference type="GO" id="GO:0006508">
    <property type="term" value="P:proteolysis"/>
    <property type="evidence" value="ECO:0007669"/>
    <property type="project" value="UniProtKB-KW"/>
</dbReference>
<name>A0ABD0U497_DENTH</name>
<organism evidence="13 14">
    <name type="scientific">Dendrobium thyrsiflorum</name>
    <name type="common">Pinecone-like raceme dendrobium</name>
    <name type="synonym">Orchid</name>
    <dbReference type="NCBI Taxonomy" id="117978"/>
    <lineage>
        <taxon>Eukaryota</taxon>
        <taxon>Viridiplantae</taxon>
        <taxon>Streptophyta</taxon>
        <taxon>Embryophyta</taxon>
        <taxon>Tracheophyta</taxon>
        <taxon>Spermatophyta</taxon>
        <taxon>Magnoliopsida</taxon>
        <taxon>Liliopsida</taxon>
        <taxon>Asparagales</taxon>
        <taxon>Orchidaceae</taxon>
        <taxon>Epidendroideae</taxon>
        <taxon>Malaxideae</taxon>
        <taxon>Dendrobiinae</taxon>
        <taxon>Dendrobium</taxon>
    </lineage>
</organism>
<dbReference type="Gene3D" id="3.30.70.80">
    <property type="entry name" value="Peptidase S8 propeptide/proteinase inhibitor I9"/>
    <property type="match status" value="1"/>
</dbReference>
<accession>A0ABD0U497</accession>
<evidence type="ECO:0000256" key="6">
    <source>
        <dbReference type="PIRSR" id="PIRSR615500-1"/>
    </source>
</evidence>
<evidence type="ECO:0000256" key="9">
    <source>
        <dbReference type="SAM" id="SignalP"/>
    </source>
</evidence>
<evidence type="ECO:0000313" key="14">
    <source>
        <dbReference type="Proteomes" id="UP001552299"/>
    </source>
</evidence>
<dbReference type="FunFam" id="2.60.40.2310:FF:000001">
    <property type="entry name" value="Subtilisin-like protease SBT1.5"/>
    <property type="match status" value="1"/>
</dbReference>
<dbReference type="AlphaFoldDB" id="A0ABD0U497"/>
<evidence type="ECO:0000259" key="12">
    <source>
        <dbReference type="Pfam" id="PF17766"/>
    </source>
</evidence>
<dbReference type="InterPro" id="IPR010259">
    <property type="entry name" value="S8pro/Inhibitor_I9"/>
</dbReference>
<dbReference type="InterPro" id="IPR015500">
    <property type="entry name" value="Peptidase_S8_subtilisin-rel"/>
</dbReference>
<keyword evidence="5 7" id="KW-0720">Serine protease</keyword>
<gene>
    <name evidence="13" type="ORF">M5K25_025525</name>
</gene>
<keyword evidence="4 7" id="KW-0378">Hydrolase</keyword>
<feature type="compositionally biased region" description="Basic and acidic residues" evidence="8">
    <location>
        <begin position="212"/>
        <end position="222"/>
    </location>
</feature>
<dbReference type="PANTHER" id="PTHR10795">
    <property type="entry name" value="PROPROTEIN CONVERTASE SUBTILISIN/KEXIN"/>
    <property type="match status" value="1"/>
</dbReference>
<evidence type="ECO:0000256" key="1">
    <source>
        <dbReference type="ARBA" id="ARBA00011073"/>
    </source>
</evidence>
<dbReference type="Pfam" id="PF17766">
    <property type="entry name" value="fn3_6"/>
    <property type="match status" value="1"/>
</dbReference>
<dbReference type="CDD" id="cd02120">
    <property type="entry name" value="PA_subtilisin_like"/>
    <property type="match status" value="1"/>
</dbReference>
<dbReference type="InterPro" id="IPR023828">
    <property type="entry name" value="Peptidase_S8_Ser-AS"/>
</dbReference>
<dbReference type="Pfam" id="PF05922">
    <property type="entry name" value="Inhibitor_I9"/>
    <property type="match status" value="1"/>
</dbReference>
<feature type="active site" description="Charge relay system" evidence="6 7">
    <location>
        <position position="223"/>
    </location>
</feature>
<comment type="caution">
    <text evidence="13">The sequence shown here is derived from an EMBL/GenBank/DDBJ whole genome shotgun (WGS) entry which is preliminary data.</text>
</comment>
<feature type="domain" description="Subtilisin-like protease fibronectin type-III" evidence="12">
    <location>
        <begin position="662"/>
        <end position="757"/>
    </location>
</feature>
<dbReference type="GO" id="GO:0004252">
    <property type="term" value="F:serine-type endopeptidase activity"/>
    <property type="evidence" value="ECO:0007669"/>
    <property type="project" value="UniProtKB-UniRule"/>
</dbReference>
<feature type="domain" description="Peptidase S8/S53" evidence="10">
    <location>
        <begin position="136"/>
        <end position="586"/>
    </location>
</feature>